<evidence type="ECO:0000313" key="3">
    <source>
        <dbReference type="Proteomes" id="UP000574067"/>
    </source>
</evidence>
<accession>A0A848FHH6</accession>
<proteinExistence type="predicted"/>
<evidence type="ECO:0000256" key="1">
    <source>
        <dbReference type="SAM" id="Phobius"/>
    </source>
</evidence>
<feature type="transmembrane region" description="Helical" evidence="1">
    <location>
        <begin position="40"/>
        <end position="59"/>
    </location>
</feature>
<dbReference type="RefSeq" id="WP_169162549.1">
    <property type="nucleotide sequence ID" value="NZ_JABBFW010000020.1"/>
</dbReference>
<sequence>MATLPDHLPAPVQPACVPQACGGALCWQLRRNCRLTPAQLGASFAAVCVFQALLALAFWAAGFPLVGLFAGLEVLALGVALLVHARHACDRETITLAADCLCVEQHCGTRVCRVELPAAWVRVQPDGDSPAALLRLSAGSVSVCVGRHLCPAQRPLMARELRRALALAHRPPGGTPAP</sequence>
<name>A0A848FHH6_9BURK</name>
<keyword evidence="1" id="KW-0812">Transmembrane</keyword>
<dbReference type="EMBL" id="JABBFW010000020">
    <property type="protein sequence ID" value="NML17650.1"/>
    <property type="molecule type" value="Genomic_DNA"/>
</dbReference>
<keyword evidence="3" id="KW-1185">Reference proteome</keyword>
<protein>
    <submittedName>
        <fullName evidence="2">DUF2244 domain-containing protein</fullName>
    </submittedName>
</protein>
<keyword evidence="1" id="KW-0472">Membrane</keyword>
<dbReference type="Proteomes" id="UP000574067">
    <property type="component" value="Unassembled WGS sequence"/>
</dbReference>
<dbReference type="Pfam" id="PF10003">
    <property type="entry name" value="DUF2244"/>
    <property type="match status" value="1"/>
</dbReference>
<feature type="transmembrane region" description="Helical" evidence="1">
    <location>
        <begin position="65"/>
        <end position="83"/>
    </location>
</feature>
<keyword evidence="1" id="KW-1133">Transmembrane helix</keyword>
<evidence type="ECO:0000313" key="2">
    <source>
        <dbReference type="EMBL" id="NML17650.1"/>
    </source>
</evidence>
<comment type="caution">
    <text evidence="2">The sequence shown here is derived from an EMBL/GenBank/DDBJ whole genome shotgun (WGS) entry which is preliminary data.</text>
</comment>
<dbReference type="InterPro" id="IPR019253">
    <property type="entry name" value="DUF2244_TM"/>
</dbReference>
<gene>
    <name evidence="2" type="ORF">HHL10_22015</name>
</gene>
<reference evidence="2 3" key="1">
    <citation type="submission" date="2020-04" db="EMBL/GenBank/DDBJ databases">
        <title>Azohydromonas sp. isolated from soil.</title>
        <authorList>
            <person name="Dahal R.H."/>
        </authorList>
    </citation>
    <scope>NUCLEOTIDE SEQUENCE [LARGE SCALE GENOMIC DNA]</scope>
    <source>
        <strain evidence="2 3">G-1-1-14</strain>
    </source>
</reference>
<dbReference type="AlphaFoldDB" id="A0A848FHH6"/>
<organism evidence="2 3">
    <name type="scientific">Azohydromonas caseinilytica</name>
    <dbReference type="NCBI Taxonomy" id="2728836"/>
    <lineage>
        <taxon>Bacteria</taxon>
        <taxon>Pseudomonadati</taxon>
        <taxon>Pseudomonadota</taxon>
        <taxon>Betaproteobacteria</taxon>
        <taxon>Burkholderiales</taxon>
        <taxon>Sphaerotilaceae</taxon>
        <taxon>Azohydromonas</taxon>
    </lineage>
</organism>